<gene>
    <name evidence="12" type="ORF">PMACD_LOCUS10641</name>
</gene>
<evidence type="ECO:0000256" key="1">
    <source>
        <dbReference type="ARBA" id="ARBA00004123"/>
    </source>
</evidence>
<keyword evidence="7" id="KW-0804">Transcription</keyword>
<dbReference type="InterPro" id="IPR052035">
    <property type="entry name" value="ZnF_BED_domain_contain"/>
</dbReference>
<keyword evidence="3 9" id="KW-0863">Zinc-finger</keyword>
<name>A0A821UQ33_9NEOP</name>
<keyword evidence="2" id="KW-0479">Metal-binding</keyword>
<proteinExistence type="predicted"/>
<evidence type="ECO:0000256" key="10">
    <source>
        <dbReference type="SAM" id="MobiDB-lite"/>
    </source>
</evidence>
<keyword evidence="6" id="KW-0238">DNA-binding</keyword>
<evidence type="ECO:0000256" key="6">
    <source>
        <dbReference type="ARBA" id="ARBA00023125"/>
    </source>
</evidence>
<dbReference type="InterPro" id="IPR003656">
    <property type="entry name" value="Znf_BED"/>
</dbReference>
<evidence type="ECO:0000256" key="9">
    <source>
        <dbReference type="PROSITE-ProRule" id="PRU00027"/>
    </source>
</evidence>
<evidence type="ECO:0000256" key="8">
    <source>
        <dbReference type="ARBA" id="ARBA00023242"/>
    </source>
</evidence>
<dbReference type="GO" id="GO:0003677">
    <property type="term" value="F:DNA binding"/>
    <property type="evidence" value="ECO:0007669"/>
    <property type="project" value="UniProtKB-KW"/>
</dbReference>
<evidence type="ECO:0000256" key="4">
    <source>
        <dbReference type="ARBA" id="ARBA00022833"/>
    </source>
</evidence>
<feature type="region of interest" description="Disordered" evidence="10">
    <location>
        <begin position="65"/>
        <end position="88"/>
    </location>
</feature>
<feature type="domain" description="BED-type" evidence="11">
    <location>
        <begin position="3"/>
        <end position="54"/>
    </location>
</feature>
<dbReference type="InterPro" id="IPR012337">
    <property type="entry name" value="RNaseH-like_sf"/>
</dbReference>
<accession>A0A821UQ33</accession>
<evidence type="ECO:0000313" key="12">
    <source>
        <dbReference type="EMBL" id="CAF4893120.1"/>
    </source>
</evidence>
<protein>
    <recommendedName>
        <fullName evidence="11">BED-type domain-containing protein</fullName>
    </recommendedName>
</protein>
<feature type="compositionally biased region" description="Low complexity" evidence="10">
    <location>
        <begin position="66"/>
        <end position="77"/>
    </location>
</feature>
<keyword evidence="13" id="KW-1185">Reference proteome</keyword>
<reference evidence="12" key="1">
    <citation type="submission" date="2021-02" db="EMBL/GenBank/DDBJ databases">
        <authorList>
            <person name="Steward A R."/>
        </authorList>
    </citation>
    <scope>NUCLEOTIDE SEQUENCE</scope>
</reference>
<sequence>MKPKTSEIWQYFVEVDDNYAKSKSCGKNYSRKGRTTTSLKGHLKYIHKEQFEELCKLEEQREKGKLQQTSSLTPLQQARRQLSLEESTKKNQMWDTSHLKAKKMDDVIGEMIALQNLPFHFVEGIGFRRVMQTALPNYQLRGRQFFTEHICDEIYTKIATKIGQSLKHFLKLSFTTDIWSEPSANVSLLSLTAHGITEDFTRKQIVLKCCSLHGRHTGDIICDYFKMMLRDWNIQNEQLHCFIRDGGSNMVRAMHLAEIPDINCTVHQLQLCVRSALDETQVKDLLAKCRKISGHFNHSQIAQDELIKIQTEQLNQPALRVIQDCVTRWNSTYYMVERLLKVKDSICLYASKHSIPQISPEEWLYLNKLVAILTPFEEITRNLSDTNTCISSVIPLIHVLKHTLQMEKEKIDTNPNFKNIIQKLIEDINSRFCDLQSNTLYSLATYLDPSRVDDDEPSVAKRARLASNASNVDPSTSFEILSPIQSVHSNLADMLKNCSDEEESENDSMDTNSNLMIWKTLINEYNKENRLQLNEDPLLWWRYNIKYKVFAPIVRIYLSAPPSSVPSEQLFSAASLIYEPLRNRLEGEKAAKLLFVKYNLPLVNFDY</sequence>
<dbReference type="Pfam" id="PF02892">
    <property type="entry name" value="zf-BED"/>
    <property type="match status" value="1"/>
</dbReference>
<evidence type="ECO:0000256" key="5">
    <source>
        <dbReference type="ARBA" id="ARBA00023015"/>
    </source>
</evidence>
<evidence type="ECO:0000256" key="7">
    <source>
        <dbReference type="ARBA" id="ARBA00023163"/>
    </source>
</evidence>
<evidence type="ECO:0000256" key="3">
    <source>
        <dbReference type="ARBA" id="ARBA00022771"/>
    </source>
</evidence>
<keyword evidence="5" id="KW-0805">Transcription regulation</keyword>
<comment type="caution">
    <text evidence="12">The sequence shown here is derived from an EMBL/GenBank/DDBJ whole genome shotgun (WGS) entry which is preliminary data.</text>
</comment>
<organism evidence="12 13">
    <name type="scientific">Pieris macdunnoughi</name>
    <dbReference type="NCBI Taxonomy" id="345717"/>
    <lineage>
        <taxon>Eukaryota</taxon>
        <taxon>Metazoa</taxon>
        <taxon>Ecdysozoa</taxon>
        <taxon>Arthropoda</taxon>
        <taxon>Hexapoda</taxon>
        <taxon>Insecta</taxon>
        <taxon>Pterygota</taxon>
        <taxon>Neoptera</taxon>
        <taxon>Endopterygota</taxon>
        <taxon>Lepidoptera</taxon>
        <taxon>Glossata</taxon>
        <taxon>Ditrysia</taxon>
        <taxon>Papilionoidea</taxon>
        <taxon>Pieridae</taxon>
        <taxon>Pierinae</taxon>
        <taxon>Pieris</taxon>
    </lineage>
</organism>
<dbReference type="GO" id="GO:0046983">
    <property type="term" value="F:protein dimerization activity"/>
    <property type="evidence" value="ECO:0007669"/>
    <property type="project" value="InterPro"/>
</dbReference>
<dbReference type="SUPFAM" id="SSF57667">
    <property type="entry name" value="beta-beta-alpha zinc fingers"/>
    <property type="match status" value="1"/>
</dbReference>
<dbReference type="SMART" id="SM00614">
    <property type="entry name" value="ZnF_BED"/>
    <property type="match status" value="1"/>
</dbReference>
<dbReference type="GO" id="GO:0005634">
    <property type="term" value="C:nucleus"/>
    <property type="evidence" value="ECO:0007669"/>
    <property type="project" value="UniProtKB-SubCell"/>
</dbReference>
<dbReference type="InterPro" id="IPR036236">
    <property type="entry name" value="Znf_C2H2_sf"/>
</dbReference>
<dbReference type="Pfam" id="PF05699">
    <property type="entry name" value="Dimer_Tnp_hAT"/>
    <property type="match status" value="1"/>
</dbReference>
<keyword evidence="4" id="KW-0862">Zinc</keyword>
<evidence type="ECO:0000256" key="2">
    <source>
        <dbReference type="ARBA" id="ARBA00022723"/>
    </source>
</evidence>
<comment type="subcellular location">
    <subcellularLocation>
        <location evidence="1">Nucleus</location>
    </subcellularLocation>
</comment>
<dbReference type="PROSITE" id="PS50808">
    <property type="entry name" value="ZF_BED"/>
    <property type="match status" value="1"/>
</dbReference>
<dbReference type="GO" id="GO:0009791">
    <property type="term" value="P:post-embryonic development"/>
    <property type="evidence" value="ECO:0007669"/>
    <property type="project" value="UniProtKB-ARBA"/>
</dbReference>
<dbReference type="InterPro" id="IPR008906">
    <property type="entry name" value="HATC_C_dom"/>
</dbReference>
<dbReference type="SUPFAM" id="SSF53098">
    <property type="entry name" value="Ribonuclease H-like"/>
    <property type="match status" value="1"/>
</dbReference>
<evidence type="ECO:0000259" key="11">
    <source>
        <dbReference type="PROSITE" id="PS50808"/>
    </source>
</evidence>
<dbReference type="EMBL" id="CAJOBZ010000032">
    <property type="protein sequence ID" value="CAF4893120.1"/>
    <property type="molecule type" value="Genomic_DNA"/>
</dbReference>
<dbReference type="Proteomes" id="UP000663880">
    <property type="component" value="Unassembled WGS sequence"/>
</dbReference>
<dbReference type="GO" id="GO:0008270">
    <property type="term" value="F:zinc ion binding"/>
    <property type="evidence" value="ECO:0007669"/>
    <property type="project" value="UniProtKB-KW"/>
</dbReference>
<dbReference type="AlphaFoldDB" id="A0A821UQ33"/>
<keyword evidence="8" id="KW-0539">Nucleus</keyword>
<dbReference type="OrthoDB" id="7699631at2759"/>
<dbReference type="PANTHER" id="PTHR46481">
    <property type="entry name" value="ZINC FINGER BED DOMAIN-CONTAINING PROTEIN 4"/>
    <property type="match status" value="1"/>
</dbReference>
<evidence type="ECO:0000313" key="13">
    <source>
        <dbReference type="Proteomes" id="UP000663880"/>
    </source>
</evidence>
<dbReference type="PANTHER" id="PTHR46481:SF10">
    <property type="entry name" value="ZINC FINGER BED DOMAIN-CONTAINING PROTEIN 39"/>
    <property type="match status" value="1"/>
</dbReference>